<keyword evidence="4" id="KW-0732">Signal</keyword>
<comment type="caution">
    <text evidence="6">The sequence shown here is derived from an EMBL/GenBank/DDBJ whole genome shotgun (WGS) entry which is preliminary data.</text>
</comment>
<gene>
    <name evidence="6" type="ORF">MPHL21000_25750</name>
</gene>
<dbReference type="RefSeq" id="WP_082803888.1">
    <property type="nucleotide sequence ID" value="NZ_ANBO01000041.1"/>
</dbReference>
<dbReference type="GO" id="GO:0008239">
    <property type="term" value="F:dipeptidyl-peptidase activity"/>
    <property type="evidence" value="ECO:0007669"/>
    <property type="project" value="InterPro"/>
</dbReference>
<dbReference type="PANTHER" id="PTHR22946">
    <property type="entry name" value="DIENELACTONE HYDROLASE DOMAIN-CONTAINING PROTEIN-RELATED"/>
    <property type="match status" value="1"/>
</dbReference>
<dbReference type="InterPro" id="IPR008979">
    <property type="entry name" value="Galactose-bd-like_sf"/>
</dbReference>
<evidence type="ECO:0000256" key="3">
    <source>
        <dbReference type="SAM" id="MobiDB-lite"/>
    </source>
</evidence>
<dbReference type="SUPFAM" id="SSF49785">
    <property type="entry name" value="Galactose-binding domain-like"/>
    <property type="match status" value="1"/>
</dbReference>
<feature type="domain" description="Xaa-Pro dipeptidyl-peptidase C-terminal" evidence="5">
    <location>
        <begin position="598"/>
        <end position="792"/>
    </location>
</feature>
<feature type="compositionally biased region" description="Acidic residues" evidence="3">
    <location>
        <begin position="75"/>
        <end position="118"/>
    </location>
</feature>
<dbReference type="Gene3D" id="3.40.50.1820">
    <property type="entry name" value="alpha/beta hydrolase"/>
    <property type="match status" value="2"/>
</dbReference>
<protein>
    <submittedName>
        <fullName evidence="6">Peptidase S15</fullName>
    </submittedName>
</protein>
<name>A0A5N5UPI9_MYCPH</name>
<feature type="region of interest" description="Disordered" evidence="3">
    <location>
        <begin position="34"/>
        <end position="198"/>
    </location>
</feature>
<dbReference type="SUPFAM" id="SSF53474">
    <property type="entry name" value="alpha/beta-Hydrolases"/>
    <property type="match status" value="1"/>
</dbReference>
<evidence type="ECO:0000313" key="6">
    <source>
        <dbReference type="EMBL" id="KAB7751027.1"/>
    </source>
</evidence>
<feature type="compositionally biased region" description="Low complexity" evidence="3">
    <location>
        <begin position="34"/>
        <end position="55"/>
    </location>
</feature>
<feature type="chain" id="PRO_5024325741" evidence="4">
    <location>
        <begin position="38"/>
        <end position="805"/>
    </location>
</feature>
<accession>A0A5N5UPI9</accession>
<dbReference type="GO" id="GO:0052689">
    <property type="term" value="F:carboxylic ester hydrolase activity"/>
    <property type="evidence" value="ECO:0007669"/>
    <property type="project" value="UniProtKB-ARBA"/>
</dbReference>
<feature type="compositionally biased region" description="Acidic residues" evidence="3">
    <location>
        <begin position="143"/>
        <end position="162"/>
    </location>
</feature>
<dbReference type="Pfam" id="PF02129">
    <property type="entry name" value="Peptidase_S15"/>
    <property type="match status" value="1"/>
</dbReference>
<keyword evidence="7" id="KW-1185">Reference proteome</keyword>
<dbReference type="PANTHER" id="PTHR22946:SF9">
    <property type="entry name" value="POLYKETIDE TRANSFERASE AF380"/>
    <property type="match status" value="1"/>
</dbReference>
<reference evidence="6 7" key="1">
    <citation type="submission" date="2012-10" db="EMBL/GenBank/DDBJ databases">
        <title>The draft sequence of the Mycobacterium pheli genome.</title>
        <authorList>
            <person name="Pettersson B.M.F."/>
            <person name="Das S."/>
            <person name="Dasgupta S."/>
            <person name="Bhattacharya A."/>
            <person name="Kirsebom L.A."/>
        </authorList>
    </citation>
    <scope>NUCLEOTIDE SEQUENCE [LARGE SCALE GENOMIC DNA]</scope>
    <source>
        <strain evidence="6 7">CCUG 21000</strain>
    </source>
</reference>
<dbReference type="InterPro" id="IPR000383">
    <property type="entry name" value="Xaa-Pro-like_dom"/>
</dbReference>
<feature type="signal peptide" evidence="4">
    <location>
        <begin position="1"/>
        <end position="37"/>
    </location>
</feature>
<dbReference type="Proteomes" id="UP000325690">
    <property type="component" value="Unassembled WGS sequence"/>
</dbReference>
<sequence>MSNRVASNRVGAYRVGGLAVALGIGSALLAGQGVAAADPGDGATDPSNTASSSTDGGVGTGTDAEKDSAATVPDDAGDPAESDGSDVEDDADDTDPVDEIDDIDEVDDVDGLDEIEDVPEPRKRAKAAQPDVDPSESTTLAEPDPDPDEPDEVTVEPEETVDEPPAAVAPTETPTPTTTTTTVSSPPAQPDEPAVTETPVEAATIELDKQTSGSGDERPPSPIETAAVWTLAAAARRELAATDDVEPTAQQVTTSEVVAIPQIPPLEFLQHLPVLGPVLFTPIVAAIHQIPIVSDLLHPLIGYPLRPGQPAPRDVKVISPDGTAIYVHFMPAAGLAPGQTAPTVLNGPGLGMPGATNIDGTILDDILIDALGMIDVGTLRHAGYNVVTWDPRGEYFSGGRLELNGADWEGRDMSAIIDWLATQPEVLLDAPGDPRLGMTGVSYGGGIQLVTAANDHRVDAIVPTITYHSFTTSLYKAEAFKNSWATLLTGVLAVTMARTNPRILPAAVIGALTGTMLPSDRALLESRNPAIENITVPTLLIQGTVDTVFSGLESDATAQILMDNGVPVKVVWFCGGHGVCAHNLFDPTDGQLIKQRTLQWLDRYVKGDPGVATGPQFEWVDQRGQWWASDEYPAKKGTPIVAGGGPATLPLIPYLGGSGIPFVPYALQAPVAVNVRMPAATETTYVVGSPEVTLTYSGVGTSRHVYAQLVDNTTGLVLGSLITPIPVTLDGQTHQVTVSLESVAHTLRPGESVTLQLVASSGTYERILPSVGVLNVHDIEVSLPTADPTAVSAGGVTTVALTVAA</sequence>
<evidence type="ECO:0000259" key="5">
    <source>
        <dbReference type="SMART" id="SM00939"/>
    </source>
</evidence>
<evidence type="ECO:0000313" key="7">
    <source>
        <dbReference type="Proteomes" id="UP000325690"/>
    </source>
</evidence>
<keyword evidence="2" id="KW-0378">Hydrolase</keyword>
<evidence type="ECO:0000256" key="1">
    <source>
        <dbReference type="ARBA" id="ARBA00008645"/>
    </source>
</evidence>
<dbReference type="InterPro" id="IPR050261">
    <property type="entry name" value="FrsA_esterase"/>
</dbReference>
<dbReference type="SMART" id="SM00939">
    <property type="entry name" value="PepX_C"/>
    <property type="match status" value="1"/>
</dbReference>
<comment type="similarity">
    <text evidence="1">Belongs to the AB hydrolase superfamily.</text>
</comment>
<evidence type="ECO:0000256" key="4">
    <source>
        <dbReference type="SAM" id="SignalP"/>
    </source>
</evidence>
<dbReference type="InterPro" id="IPR029058">
    <property type="entry name" value="AB_hydrolase_fold"/>
</dbReference>
<organism evidence="6 7">
    <name type="scientific">Mycolicibacterium phlei DSM 43239 = CCUG 21000</name>
    <dbReference type="NCBI Taxonomy" id="1226750"/>
    <lineage>
        <taxon>Bacteria</taxon>
        <taxon>Bacillati</taxon>
        <taxon>Actinomycetota</taxon>
        <taxon>Actinomycetes</taxon>
        <taxon>Mycobacteriales</taxon>
        <taxon>Mycobacteriaceae</taxon>
        <taxon>Mycolicibacterium</taxon>
    </lineage>
</organism>
<dbReference type="EMBL" id="ANBP01000056">
    <property type="protein sequence ID" value="KAB7751027.1"/>
    <property type="molecule type" value="Genomic_DNA"/>
</dbReference>
<proteinExistence type="inferred from homology"/>
<dbReference type="AlphaFoldDB" id="A0A5N5UPI9"/>
<dbReference type="GeneID" id="74303877"/>
<evidence type="ECO:0000256" key="2">
    <source>
        <dbReference type="ARBA" id="ARBA00022801"/>
    </source>
</evidence>
<dbReference type="InterPro" id="IPR013736">
    <property type="entry name" value="Xaa-Pro_dipept_C"/>
</dbReference>
<feature type="compositionally biased region" description="Low complexity" evidence="3">
    <location>
        <begin position="163"/>
        <end position="186"/>
    </location>
</feature>